<evidence type="ECO:0000313" key="6">
    <source>
        <dbReference type="EMBL" id="MED6125959.1"/>
    </source>
</evidence>
<dbReference type="PROSITE" id="PS51634">
    <property type="entry name" value="CRC"/>
    <property type="match status" value="1"/>
</dbReference>
<sequence>MASCESSGDMMNVGASDFDPNDGNKKRKQSCNCEKSQCLQLYCECFSSGNFCNDSCSCKTCMNNEENNVFTRRRKLNRGIHTRFDPRLFMPRTSQQGIEKVAVATSCKHVHGSNKEEQEQEEGVLSNNNNNNDSNNGMVNNGSSSQSHHPAANNDNFLPH</sequence>
<protein>
    <recommendedName>
        <fullName evidence="5">CRC domain-containing protein</fullName>
    </recommendedName>
</protein>
<dbReference type="InterPro" id="IPR005172">
    <property type="entry name" value="CRC"/>
</dbReference>
<dbReference type="SMART" id="SM01114">
    <property type="entry name" value="CXC"/>
    <property type="match status" value="1"/>
</dbReference>
<evidence type="ECO:0000256" key="2">
    <source>
        <dbReference type="ARBA" id="ARBA00007267"/>
    </source>
</evidence>
<dbReference type="InterPro" id="IPR028307">
    <property type="entry name" value="Lin-54_fam"/>
</dbReference>
<gene>
    <name evidence="6" type="ORF">PIB30_073613</name>
</gene>
<comment type="similarity">
    <text evidence="2">Belongs to the lin-54 family.</text>
</comment>
<feature type="domain" description="CRC" evidence="5">
    <location>
        <begin position="1"/>
        <end position="66"/>
    </location>
</feature>
<keyword evidence="3" id="KW-0539">Nucleus</keyword>
<name>A0ABU6RQ24_9FABA</name>
<dbReference type="PANTHER" id="PTHR12446">
    <property type="entry name" value="TESMIN/TSO1-RELATED"/>
    <property type="match status" value="1"/>
</dbReference>
<dbReference type="PANTHER" id="PTHR12446:SF34">
    <property type="entry name" value="PROTEIN LIN-54 HOMOLOG"/>
    <property type="match status" value="1"/>
</dbReference>
<dbReference type="InterPro" id="IPR033467">
    <property type="entry name" value="Tesmin/TSO1-like_CXC"/>
</dbReference>
<dbReference type="Proteomes" id="UP001341840">
    <property type="component" value="Unassembled WGS sequence"/>
</dbReference>
<comment type="subcellular location">
    <subcellularLocation>
        <location evidence="1">Nucleus</location>
    </subcellularLocation>
</comment>
<organism evidence="6 7">
    <name type="scientific">Stylosanthes scabra</name>
    <dbReference type="NCBI Taxonomy" id="79078"/>
    <lineage>
        <taxon>Eukaryota</taxon>
        <taxon>Viridiplantae</taxon>
        <taxon>Streptophyta</taxon>
        <taxon>Embryophyta</taxon>
        <taxon>Tracheophyta</taxon>
        <taxon>Spermatophyta</taxon>
        <taxon>Magnoliopsida</taxon>
        <taxon>eudicotyledons</taxon>
        <taxon>Gunneridae</taxon>
        <taxon>Pentapetalae</taxon>
        <taxon>rosids</taxon>
        <taxon>fabids</taxon>
        <taxon>Fabales</taxon>
        <taxon>Fabaceae</taxon>
        <taxon>Papilionoideae</taxon>
        <taxon>50 kb inversion clade</taxon>
        <taxon>dalbergioids sensu lato</taxon>
        <taxon>Dalbergieae</taxon>
        <taxon>Pterocarpus clade</taxon>
        <taxon>Stylosanthes</taxon>
    </lineage>
</organism>
<dbReference type="EMBL" id="JASCZI010031105">
    <property type="protein sequence ID" value="MED6125959.1"/>
    <property type="molecule type" value="Genomic_DNA"/>
</dbReference>
<accession>A0ABU6RQ24</accession>
<dbReference type="Pfam" id="PF03638">
    <property type="entry name" value="TCR"/>
    <property type="match status" value="1"/>
</dbReference>
<evidence type="ECO:0000256" key="3">
    <source>
        <dbReference type="ARBA" id="ARBA00023242"/>
    </source>
</evidence>
<evidence type="ECO:0000256" key="1">
    <source>
        <dbReference type="ARBA" id="ARBA00004123"/>
    </source>
</evidence>
<keyword evidence="7" id="KW-1185">Reference proteome</keyword>
<comment type="caution">
    <text evidence="6">The sequence shown here is derived from an EMBL/GenBank/DDBJ whole genome shotgun (WGS) entry which is preliminary data.</text>
</comment>
<feature type="region of interest" description="Disordered" evidence="4">
    <location>
        <begin position="110"/>
        <end position="160"/>
    </location>
</feature>
<feature type="compositionally biased region" description="Low complexity" evidence="4">
    <location>
        <begin position="126"/>
        <end position="147"/>
    </location>
</feature>
<evidence type="ECO:0000313" key="7">
    <source>
        <dbReference type="Proteomes" id="UP001341840"/>
    </source>
</evidence>
<feature type="region of interest" description="Disordered" evidence="4">
    <location>
        <begin position="1"/>
        <end position="22"/>
    </location>
</feature>
<proteinExistence type="inferred from homology"/>
<reference evidence="6 7" key="1">
    <citation type="journal article" date="2023" name="Plants (Basel)">
        <title>Bridging the Gap: Combining Genomics and Transcriptomics Approaches to Understand Stylosanthes scabra, an Orphan Legume from the Brazilian Caatinga.</title>
        <authorList>
            <person name="Ferreira-Neto J.R.C."/>
            <person name="da Silva M.D."/>
            <person name="Binneck E."/>
            <person name="de Melo N.F."/>
            <person name="da Silva R.H."/>
            <person name="de Melo A.L.T.M."/>
            <person name="Pandolfi V."/>
            <person name="Bustamante F.O."/>
            <person name="Brasileiro-Vidal A.C."/>
            <person name="Benko-Iseppon A.M."/>
        </authorList>
    </citation>
    <scope>NUCLEOTIDE SEQUENCE [LARGE SCALE GENOMIC DNA]</scope>
    <source>
        <tissue evidence="6">Leaves</tissue>
    </source>
</reference>
<evidence type="ECO:0000256" key="4">
    <source>
        <dbReference type="SAM" id="MobiDB-lite"/>
    </source>
</evidence>
<evidence type="ECO:0000259" key="5">
    <source>
        <dbReference type="PROSITE" id="PS51634"/>
    </source>
</evidence>